<feature type="transmembrane region" description="Helical" evidence="1">
    <location>
        <begin position="14"/>
        <end position="34"/>
    </location>
</feature>
<dbReference type="Proteomes" id="UP000319671">
    <property type="component" value="Unassembled WGS sequence"/>
</dbReference>
<organism evidence="2 3">
    <name type="scientific">Neobacillus bataviensis</name>
    <dbReference type="NCBI Taxonomy" id="220685"/>
    <lineage>
        <taxon>Bacteria</taxon>
        <taxon>Bacillati</taxon>
        <taxon>Bacillota</taxon>
        <taxon>Bacilli</taxon>
        <taxon>Bacillales</taxon>
        <taxon>Bacillaceae</taxon>
        <taxon>Neobacillus</taxon>
    </lineage>
</organism>
<evidence type="ECO:0000256" key="1">
    <source>
        <dbReference type="SAM" id="Phobius"/>
    </source>
</evidence>
<name>A0A561DSQ4_9BACI</name>
<keyword evidence="1" id="KW-0472">Membrane</keyword>
<proteinExistence type="predicted"/>
<keyword evidence="3" id="KW-1185">Reference proteome</keyword>
<reference evidence="2 3" key="1">
    <citation type="submission" date="2019-06" db="EMBL/GenBank/DDBJ databases">
        <title>Sorghum-associated microbial communities from plants grown in Nebraska, USA.</title>
        <authorList>
            <person name="Schachtman D."/>
        </authorList>
    </citation>
    <scope>NUCLEOTIDE SEQUENCE [LARGE SCALE GENOMIC DNA]</scope>
    <source>
        <strain evidence="2 3">2482</strain>
    </source>
</reference>
<protein>
    <submittedName>
        <fullName evidence="2">Uncharacterized protein</fullName>
    </submittedName>
</protein>
<sequence>MLLGSDTTNLLSNFVIPLAIVNGIKVGLSNIPIYHKKVRKKSSNIVKGYKTRFVEWIIR</sequence>
<evidence type="ECO:0000313" key="2">
    <source>
        <dbReference type="EMBL" id="TWE06384.1"/>
    </source>
</evidence>
<dbReference type="AlphaFoldDB" id="A0A561DSQ4"/>
<keyword evidence="1" id="KW-0812">Transmembrane</keyword>
<evidence type="ECO:0000313" key="3">
    <source>
        <dbReference type="Proteomes" id="UP000319671"/>
    </source>
</evidence>
<comment type="caution">
    <text evidence="2">The sequence shown here is derived from an EMBL/GenBank/DDBJ whole genome shotgun (WGS) entry which is preliminary data.</text>
</comment>
<keyword evidence="1" id="KW-1133">Transmembrane helix</keyword>
<dbReference type="EMBL" id="VIVN01000002">
    <property type="protein sequence ID" value="TWE06384.1"/>
    <property type="molecule type" value="Genomic_DNA"/>
</dbReference>
<accession>A0A561DSQ4</accession>
<gene>
    <name evidence="2" type="ORF">FB550_102406</name>
</gene>